<evidence type="ECO:0000256" key="1">
    <source>
        <dbReference type="SAM" id="MobiDB-lite"/>
    </source>
</evidence>
<comment type="caution">
    <text evidence="2">The sequence shown here is derived from an EMBL/GenBank/DDBJ whole genome shotgun (WGS) entry which is preliminary data.</text>
</comment>
<accession>A0A8T2NX10</accession>
<feature type="compositionally biased region" description="Low complexity" evidence="1">
    <location>
        <begin position="104"/>
        <end position="119"/>
    </location>
</feature>
<name>A0A8T2NX10_9TELE</name>
<gene>
    <name evidence="2" type="ORF">JZ751_013821</name>
</gene>
<feature type="region of interest" description="Disordered" evidence="1">
    <location>
        <begin position="86"/>
        <end position="124"/>
    </location>
</feature>
<feature type="region of interest" description="Disordered" evidence="1">
    <location>
        <begin position="328"/>
        <end position="389"/>
    </location>
</feature>
<protein>
    <submittedName>
        <fullName evidence="2">Uncharacterized protein</fullName>
    </submittedName>
</protein>
<dbReference type="EMBL" id="JAFBMS010000023">
    <property type="protein sequence ID" value="KAG9343651.1"/>
    <property type="molecule type" value="Genomic_DNA"/>
</dbReference>
<sequence>MGRKKIQISQIMDQRNRQTLRRKGLDGQELDRDEALQATERYQHLSSSTGHPVARQRYYGPSLLPADAQYAVSMGCENALARSLSPKPGLLSHRPSLVKPPGPKSGSSASPAGPHGHPSLMPPHSGTSCCGGGVGWGGGLQGGSSSTPCGMWNVPMSSFSLSHCAAPATREDRKSPPPPEEYDIEGIGYSVFSHGNLSLACANRRMEAQSVSPDSRSNMSGTRALYHGIHPGNHMVAMGKAGLLGHAIGGYRHPAAGPAEYAHAGSSHSMSLQRGMAGPWRSSHDLEGETSLTCLGMPTGGCSFPQQVATVTPSPHLHPLGLSIKSERVSPEHGHSPTTPPPRHAGQHAEPYPAGEREDPRRGGATKASSEGGGGLPTGQPELTDGWQR</sequence>
<dbReference type="Proteomes" id="UP000824540">
    <property type="component" value="Unassembled WGS sequence"/>
</dbReference>
<dbReference type="AlphaFoldDB" id="A0A8T2NX10"/>
<feature type="region of interest" description="Disordered" evidence="1">
    <location>
        <begin position="1"/>
        <end position="32"/>
    </location>
</feature>
<feature type="compositionally biased region" description="Basic and acidic residues" evidence="1">
    <location>
        <begin position="23"/>
        <end position="32"/>
    </location>
</feature>
<proteinExistence type="predicted"/>
<evidence type="ECO:0000313" key="3">
    <source>
        <dbReference type="Proteomes" id="UP000824540"/>
    </source>
</evidence>
<organism evidence="2 3">
    <name type="scientific">Albula glossodonta</name>
    <name type="common">roundjaw bonefish</name>
    <dbReference type="NCBI Taxonomy" id="121402"/>
    <lineage>
        <taxon>Eukaryota</taxon>
        <taxon>Metazoa</taxon>
        <taxon>Chordata</taxon>
        <taxon>Craniata</taxon>
        <taxon>Vertebrata</taxon>
        <taxon>Euteleostomi</taxon>
        <taxon>Actinopterygii</taxon>
        <taxon>Neopterygii</taxon>
        <taxon>Teleostei</taxon>
        <taxon>Albuliformes</taxon>
        <taxon>Albulidae</taxon>
        <taxon>Albula</taxon>
    </lineage>
</organism>
<keyword evidence="3" id="KW-1185">Reference proteome</keyword>
<dbReference type="OrthoDB" id="1898716at2759"/>
<evidence type="ECO:0000313" key="2">
    <source>
        <dbReference type="EMBL" id="KAG9343651.1"/>
    </source>
</evidence>
<reference evidence="2" key="1">
    <citation type="thesis" date="2021" institute="BYU ScholarsArchive" country="Provo, UT, USA">
        <title>Applications of and Algorithms for Genome Assembly and Genomic Analyses with an Emphasis on Marine Teleosts.</title>
        <authorList>
            <person name="Pickett B.D."/>
        </authorList>
    </citation>
    <scope>NUCLEOTIDE SEQUENCE</scope>
    <source>
        <strain evidence="2">HI-2016</strain>
    </source>
</reference>